<protein>
    <submittedName>
        <fullName evidence="2">Uncharacterized protein</fullName>
    </submittedName>
</protein>
<dbReference type="AlphaFoldDB" id="A0A8T0S023"/>
<evidence type="ECO:0000256" key="1">
    <source>
        <dbReference type="SAM" id="MobiDB-lite"/>
    </source>
</evidence>
<dbReference type="EMBL" id="CM029046">
    <property type="protein sequence ID" value="KAG2591044.1"/>
    <property type="molecule type" value="Genomic_DNA"/>
</dbReference>
<evidence type="ECO:0000313" key="3">
    <source>
        <dbReference type="Proteomes" id="UP000823388"/>
    </source>
</evidence>
<gene>
    <name evidence="2" type="ORF">PVAP13_5NG446600</name>
</gene>
<reference evidence="2" key="1">
    <citation type="submission" date="2020-05" db="EMBL/GenBank/DDBJ databases">
        <title>WGS assembly of Panicum virgatum.</title>
        <authorList>
            <person name="Lovell J.T."/>
            <person name="Jenkins J."/>
            <person name="Shu S."/>
            <person name="Juenger T.E."/>
            <person name="Schmutz J."/>
        </authorList>
    </citation>
    <scope>NUCLEOTIDE SEQUENCE</scope>
    <source>
        <strain evidence="2">AP13</strain>
    </source>
</reference>
<comment type="caution">
    <text evidence="2">The sequence shown here is derived from an EMBL/GenBank/DDBJ whole genome shotgun (WGS) entry which is preliminary data.</text>
</comment>
<sequence length="119" mass="12327">MCGSVDVVVAWDVALSSPSKPTPASDMTRFQRPRSDCLPHPNIITGGSNVSGSRKPPATPASRSSKDDAAPTVATDSSRLAAFLASTSLEPKPRAYTPKPKPLAQGVPSSSPTAVATRR</sequence>
<name>A0A8T0S023_PANVG</name>
<proteinExistence type="predicted"/>
<dbReference type="Proteomes" id="UP000823388">
    <property type="component" value="Chromosome 5N"/>
</dbReference>
<evidence type="ECO:0000313" key="2">
    <source>
        <dbReference type="EMBL" id="KAG2591044.1"/>
    </source>
</evidence>
<organism evidence="2 3">
    <name type="scientific">Panicum virgatum</name>
    <name type="common">Blackwell switchgrass</name>
    <dbReference type="NCBI Taxonomy" id="38727"/>
    <lineage>
        <taxon>Eukaryota</taxon>
        <taxon>Viridiplantae</taxon>
        <taxon>Streptophyta</taxon>
        <taxon>Embryophyta</taxon>
        <taxon>Tracheophyta</taxon>
        <taxon>Spermatophyta</taxon>
        <taxon>Magnoliopsida</taxon>
        <taxon>Liliopsida</taxon>
        <taxon>Poales</taxon>
        <taxon>Poaceae</taxon>
        <taxon>PACMAD clade</taxon>
        <taxon>Panicoideae</taxon>
        <taxon>Panicodae</taxon>
        <taxon>Paniceae</taxon>
        <taxon>Panicinae</taxon>
        <taxon>Panicum</taxon>
        <taxon>Panicum sect. Hiantes</taxon>
    </lineage>
</organism>
<accession>A0A8T0S023</accession>
<feature type="compositionally biased region" description="Polar residues" evidence="1">
    <location>
        <begin position="107"/>
        <end position="119"/>
    </location>
</feature>
<feature type="region of interest" description="Disordered" evidence="1">
    <location>
        <begin position="15"/>
        <end position="119"/>
    </location>
</feature>
<keyword evidence="3" id="KW-1185">Reference proteome</keyword>